<dbReference type="GO" id="GO:0070273">
    <property type="term" value="F:phosphatidylinositol-4-phosphate binding"/>
    <property type="evidence" value="ECO:0007669"/>
    <property type="project" value="InterPro"/>
</dbReference>
<evidence type="ECO:0000256" key="1">
    <source>
        <dbReference type="ARBA" id="ARBA00004255"/>
    </source>
</evidence>
<dbReference type="Proteomes" id="UP000029736">
    <property type="component" value="Unassembled WGS sequence"/>
</dbReference>
<organism evidence="5 6">
    <name type="scientific">Phaeodactylibacter xiamenensis</name>
    <dbReference type="NCBI Taxonomy" id="1524460"/>
    <lineage>
        <taxon>Bacteria</taxon>
        <taxon>Pseudomonadati</taxon>
        <taxon>Bacteroidota</taxon>
        <taxon>Saprospiria</taxon>
        <taxon>Saprospirales</taxon>
        <taxon>Haliscomenobacteraceae</taxon>
        <taxon>Phaeodactylibacter</taxon>
    </lineage>
</organism>
<evidence type="ECO:0000256" key="2">
    <source>
        <dbReference type="ARBA" id="ARBA00023034"/>
    </source>
</evidence>
<keyword evidence="3" id="KW-0446">Lipid-binding</keyword>
<dbReference type="OrthoDB" id="1118616at2"/>
<dbReference type="STRING" id="1524460.IX84_19670"/>
<dbReference type="AlphaFoldDB" id="A0A098S3S9"/>
<proteinExistence type="predicted"/>
<reference evidence="5 6" key="1">
    <citation type="journal article" date="2014" name="Int. J. Syst. Evol. Microbiol.">
        <title>Phaeodactylibacter xiamenensis gen. nov., sp. nov., a member of the family Saprospiraceae isolated from the marine alga Phaeodactylum tricornutum.</title>
        <authorList>
            <person name="Chen Z.Jr."/>
            <person name="Lei X."/>
            <person name="Lai Q."/>
            <person name="Li Y."/>
            <person name="Zhang B."/>
            <person name="Zhang J."/>
            <person name="Zhang H."/>
            <person name="Yang L."/>
            <person name="Zheng W."/>
            <person name="Tian Y."/>
            <person name="Yu Z."/>
            <person name="Xu H.Jr."/>
            <person name="Zheng T."/>
        </authorList>
    </citation>
    <scope>NUCLEOTIDE SEQUENCE [LARGE SCALE GENOMIC DNA]</scope>
    <source>
        <strain evidence="5 6">KD52</strain>
    </source>
</reference>
<keyword evidence="6" id="KW-1185">Reference proteome</keyword>
<evidence type="ECO:0000313" key="6">
    <source>
        <dbReference type="Proteomes" id="UP000029736"/>
    </source>
</evidence>
<sequence length="219" mass="25039">MDLYLHEAITLISLDDEKGNFTHAGGYINYAFGAAFMIDLLLEERIKIEDGRVHLLTNAITDSRALNNLIERIAKRKKPDRISNWIHICVQRLGKLRQLTVDKLVQEGVLEKTEGKVLWVFSVDRYPTKDAAPENELRQRLKALMLDEATEPDKKERMLLVIILKCELYAEMIKDKAQRKAAKARIEQLTDGEKMQEEVGKAVQEMLTAVMITTTVATM</sequence>
<protein>
    <recommendedName>
        <fullName evidence="7">Golgi phosphoprotein 3 (GPP34)</fullName>
    </recommendedName>
</protein>
<keyword evidence="4" id="KW-0472">Membrane</keyword>
<dbReference type="GO" id="GO:0005829">
    <property type="term" value="C:cytosol"/>
    <property type="evidence" value="ECO:0007669"/>
    <property type="project" value="TreeGrafter"/>
</dbReference>
<evidence type="ECO:0000256" key="3">
    <source>
        <dbReference type="ARBA" id="ARBA00023121"/>
    </source>
</evidence>
<dbReference type="GO" id="GO:0007030">
    <property type="term" value="P:Golgi organization"/>
    <property type="evidence" value="ECO:0007669"/>
    <property type="project" value="TreeGrafter"/>
</dbReference>
<dbReference type="RefSeq" id="WP_044224218.1">
    <property type="nucleotide sequence ID" value="NZ_JBKAGJ010000016.1"/>
</dbReference>
<dbReference type="PANTHER" id="PTHR12704">
    <property type="entry name" value="TRANS-GOLGI PROTEIN GMX33"/>
    <property type="match status" value="1"/>
</dbReference>
<dbReference type="GO" id="GO:0043001">
    <property type="term" value="P:Golgi to plasma membrane protein transport"/>
    <property type="evidence" value="ECO:0007669"/>
    <property type="project" value="TreeGrafter"/>
</dbReference>
<dbReference type="Pfam" id="PF05719">
    <property type="entry name" value="GPP34"/>
    <property type="match status" value="1"/>
</dbReference>
<dbReference type="PANTHER" id="PTHR12704:SF2">
    <property type="entry name" value="GOLGI PHOSPHOPROTEIN 3 HOMOLOG SAURON"/>
    <property type="match status" value="1"/>
</dbReference>
<dbReference type="GO" id="GO:0048194">
    <property type="term" value="P:Golgi vesicle budding"/>
    <property type="evidence" value="ECO:0007669"/>
    <property type="project" value="TreeGrafter"/>
</dbReference>
<dbReference type="Gene3D" id="1.10.3630.10">
    <property type="entry name" value="yeast vps74-n-term truncation variant domain like"/>
    <property type="match status" value="1"/>
</dbReference>
<keyword evidence="2" id="KW-0333">Golgi apparatus</keyword>
<dbReference type="InterPro" id="IPR008628">
    <property type="entry name" value="GPP34-like"/>
</dbReference>
<evidence type="ECO:0008006" key="7">
    <source>
        <dbReference type="Google" id="ProtNLM"/>
    </source>
</evidence>
<evidence type="ECO:0000256" key="4">
    <source>
        <dbReference type="ARBA" id="ARBA00023136"/>
    </source>
</evidence>
<gene>
    <name evidence="5" type="ORF">IX84_19670</name>
</gene>
<dbReference type="InterPro" id="IPR038261">
    <property type="entry name" value="GPP34-like_sf"/>
</dbReference>
<comment type="caution">
    <text evidence="5">The sequence shown here is derived from an EMBL/GenBank/DDBJ whole genome shotgun (WGS) entry which is preliminary data.</text>
</comment>
<accession>A0A098S3S9</accession>
<comment type="subcellular location">
    <subcellularLocation>
        <location evidence="1">Golgi apparatus membrane</location>
        <topology evidence="1">Peripheral membrane protein</topology>
        <orientation evidence="1">Cytoplasmic side</orientation>
    </subcellularLocation>
</comment>
<evidence type="ECO:0000313" key="5">
    <source>
        <dbReference type="EMBL" id="KGE86701.1"/>
    </source>
</evidence>
<dbReference type="GO" id="GO:0006890">
    <property type="term" value="P:retrograde vesicle-mediated transport, Golgi to endoplasmic reticulum"/>
    <property type="evidence" value="ECO:0007669"/>
    <property type="project" value="TreeGrafter"/>
</dbReference>
<dbReference type="EMBL" id="JPOS01000075">
    <property type="protein sequence ID" value="KGE86701.1"/>
    <property type="molecule type" value="Genomic_DNA"/>
</dbReference>
<name>A0A098S3S9_9BACT</name>
<dbReference type="GO" id="GO:0012505">
    <property type="term" value="C:endomembrane system"/>
    <property type="evidence" value="ECO:0007669"/>
    <property type="project" value="UniProtKB-ARBA"/>
</dbReference>